<dbReference type="EMBL" id="JAGFNZ010000003">
    <property type="protein sequence ID" value="MBW7573011.1"/>
    <property type="molecule type" value="Genomic_DNA"/>
</dbReference>
<dbReference type="PROSITE" id="PS50893">
    <property type="entry name" value="ABC_TRANSPORTER_2"/>
    <property type="match status" value="1"/>
</dbReference>
<dbReference type="InterPro" id="IPR003439">
    <property type="entry name" value="ABC_transporter-like_ATP-bd"/>
</dbReference>
<feature type="region of interest" description="Disordered" evidence="5">
    <location>
        <begin position="221"/>
        <end position="241"/>
    </location>
</feature>
<dbReference type="InterPro" id="IPR017911">
    <property type="entry name" value="MacB-like_ATP-bd"/>
</dbReference>
<dbReference type="SMART" id="SM00382">
    <property type="entry name" value="AAA"/>
    <property type="match status" value="1"/>
</dbReference>
<comment type="caution">
    <text evidence="7">The sequence shown here is derived from an EMBL/GenBank/DDBJ whole genome shotgun (WGS) entry which is preliminary data.</text>
</comment>
<organism evidence="7 8">
    <name type="scientific">Caproiciproducens faecalis</name>
    <dbReference type="NCBI Taxonomy" id="2820301"/>
    <lineage>
        <taxon>Bacteria</taxon>
        <taxon>Bacillati</taxon>
        <taxon>Bacillota</taxon>
        <taxon>Clostridia</taxon>
        <taxon>Eubacteriales</taxon>
        <taxon>Acutalibacteraceae</taxon>
        <taxon>Caproiciproducens</taxon>
    </lineage>
</organism>
<dbReference type="Proteomes" id="UP000719942">
    <property type="component" value="Unassembled WGS sequence"/>
</dbReference>
<dbReference type="Gene3D" id="3.40.50.300">
    <property type="entry name" value="P-loop containing nucleotide triphosphate hydrolases"/>
    <property type="match status" value="1"/>
</dbReference>
<keyword evidence="4 7" id="KW-0067">ATP-binding</keyword>
<dbReference type="GO" id="GO:0005524">
    <property type="term" value="F:ATP binding"/>
    <property type="evidence" value="ECO:0007669"/>
    <property type="project" value="UniProtKB-KW"/>
</dbReference>
<evidence type="ECO:0000259" key="6">
    <source>
        <dbReference type="PROSITE" id="PS50893"/>
    </source>
</evidence>
<evidence type="ECO:0000256" key="1">
    <source>
        <dbReference type="ARBA" id="ARBA00005417"/>
    </source>
</evidence>
<reference evidence="7 8" key="1">
    <citation type="submission" date="2021-03" db="EMBL/GenBank/DDBJ databases">
        <title>Caproiciproducens sp. nov. isolated from feces of cow.</title>
        <authorList>
            <person name="Choi J.-Y."/>
        </authorList>
    </citation>
    <scope>NUCLEOTIDE SEQUENCE [LARGE SCALE GENOMIC DNA]</scope>
    <source>
        <strain evidence="7 8">AGMB10547</strain>
    </source>
</reference>
<evidence type="ECO:0000256" key="2">
    <source>
        <dbReference type="ARBA" id="ARBA00022448"/>
    </source>
</evidence>
<dbReference type="InterPro" id="IPR027417">
    <property type="entry name" value="P-loop_NTPase"/>
</dbReference>
<gene>
    <name evidence="7" type="ORF">J5W02_09310</name>
</gene>
<dbReference type="PANTHER" id="PTHR42798">
    <property type="entry name" value="LIPOPROTEIN-RELEASING SYSTEM ATP-BINDING PROTEIN LOLD"/>
    <property type="match status" value="1"/>
</dbReference>
<proteinExistence type="inferred from homology"/>
<evidence type="ECO:0000256" key="3">
    <source>
        <dbReference type="ARBA" id="ARBA00022741"/>
    </source>
</evidence>
<keyword evidence="2" id="KW-0813">Transport</keyword>
<dbReference type="InterPro" id="IPR017871">
    <property type="entry name" value="ABC_transporter-like_CS"/>
</dbReference>
<dbReference type="PROSITE" id="PS00211">
    <property type="entry name" value="ABC_TRANSPORTER_1"/>
    <property type="match status" value="1"/>
</dbReference>
<dbReference type="CDD" id="cd03255">
    <property type="entry name" value="ABC_MJ0796_LolCDE_FtsE"/>
    <property type="match status" value="1"/>
</dbReference>
<protein>
    <submittedName>
        <fullName evidence="7">ABC transporter ATP-binding protein</fullName>
    </submittedName>
</protein>
<dbReference type="Pfam" id="PF00005">
    <property type="entry name" value="ABC_tran"/>
    <property type="match status" value="1"/>
</dbReference>
<dbReference type="InterPro" id="IPR003593">
    <property type="entry name" value="AAA+_ATPase"/>
</dbReference>
<comment type="similarity">
    <text evidence="1">Belongs to the ABC transporter superfamily.</text>
</comment>
<keyword evidence="8" id="KW-1185">Reference proteome</keyword>
<feature type="domain" description="ABC transporter" evidence="6">
    <location>
        <begin position="5"/>
        <end position="241"/>
    </location>
</feature>
<dbReference type="SUPFAM" id="SSF52540">
    <property type="entry name" value="P-loop containing nucleoside triphosphate hydrolases"/>
    <property type="match status" value="1"/>
</dbReference>
<keyword evidence="3" id="KW-0547">Nucleotide-binding</keyword>
<evidence type="ECO:0000313" key="7">
    <source>
        <dbReference type="EMBL" id="MBW7573011.1"/>
    </source>
</evidence>
<accession>A0ABS7DNX6</accession>
<name>A0ABS7DNX6_9FIRM</name>
<evidence type="ECO:0000313" key="8">
    <source>
        <dbReference type="Proteomes" id="UP000719942"/>
    </source>
</evidence>
<evidence type="ECO:0000256" key="4">
    <source>
        <dbReference type="ARBA" id="ARBA00022840"/>
    </source>
</evidence>
<dbReference type="RefSeq" id="WP_219965418.1">
    <property type="nucleotide sequence ID" value="NZ_JAGFNZ010000003.1"/>
</dbReference>
<evidence type="ECO:0000256" key="5">
    <source>
        <dbReference type="SAM" id="MobiDB-lite"/>
    </source>
</evidence>
<dbReference type="PANTHER" id="PTHR42798:SF6">
    <property type="entry name" value="CELL DIVISION ATP-BINDING PROTEIN FTSE"/>
    <property type="match status" value="1"/>
</dbReference>
<sequence>MNAVIDMHDIVKTFYIGTPNELEILHGIDLNIYEGQFVSIVGASGSGKSTLMNIIGALDRPTSGDYSLDGVPISKMSSNELSEIRNKKIGFVFQTFNLIPRSTSLGNVELPMLYAGLSGKQRAVRAMELLELVEMQDRAKHMPNELSGGQKQRIAIARAMANDPAIILADEPTGALDSTTGRLVMDLFHKLHRDQGKTIVLITHNNELAMETERIVTIHDGRIQSDRENQPVFEEASHESV</sequence>